<reference evidence="2 3" key="1">
    <citation type="submission" date="2019-09" db="EMBL/GenBank/DDBJ databases">
        <authorList>
            <person name="Brejova B."/>
        </authorList>
    </citation>
    <scope>NUCLEOTIDE SEQUENCE [LARGE SCALE GENOMIC DNA]</scope>
</reference>
<feature type="compositionally biased region" description="Low complexity" evidence="1">
    <location>
        <begin position="155"/>
        <end position="170"/>
    </location>
</feature>
<protein>
    <recommendedName>
        <fullName evidence="4">Transcription factor domain-containing protein</fullName>
    </recommendedName>
</protein>
<feature type="compositionally biased region" description="Polar residues" evidence="1">
    <location>
        <begin position="1"/>
        <end position="13"/>
    </location>
</feature>
<feature type="compositionally biased region" description="Low complexity" evidence="1">
    <location>
        <begin position="289"/>
        <end position="298"/>
    </location>
</feature>
<feature type="region of interest" description="Disordered" evidence="1">
    <location>
        <begin position="669"/>
        <end position="702"/>
    </location>
</feature>
<dbReference type="RefSeq" id="XP_031852216.1">
    <property type="nucleotide sequence ID" value="XM_031996325.1"/>
</dbReference>
<feature type="compositionally biased region" description="Low complexity" evidence="1">
    <location>
        <begin position="309"/>
        <end position="321"/>
    </location>
</feature>
<evidence type="ECO:0000313" key="3">
    <source>
        <dbReference type="Proteomes" id="UP000398389"/>
    </source>
</evidence>
<dbReference type="PANTHER" id="PTHR14596:SF72">
    <property type="entry name" value="ZINC FINGER PROTEIN MSN2-RELATED"/>
    <property type="match status" value="1"/>
</dbReference>
<proteinExistence type="predicted"/>
<feature type="compositionally biased region" description="Low complexity" evidence="1">
    <location>
        <begin position="42"/>
        <end position="56"/>
    </location>
</feature>
<dbReference type="Proteomes" id="UP000398389">
    <property type="component" value="Unassembled WGS sequence"/>
</dbReference>
<dbReference type="GO" id="GO:0005634">
    <property type="term" value="C:nucleus"/>
    <property type="evidence" value="ECO:0007669"/>
    <property type="project" value="TreeGrafter"/>
</dbReference>
<feature type="compositionally biased region" description="Low complexity" evidence="1">
    <location>
        <begin position="117"/>
        <end position="141"/>
    </location>
</feature>
<dbReference type="GeneID" id="43580425"/>
<feature type="region of interest" description="Disordered" evidence="1">
    <location>
        <begin position="287"/>
        <end position="321"/>
    </location>
</feature>
<feature type="compositionally biased region" description="Low complexity" evidence="1">
    <location>
        <begin position="677"/>
        <end position="702"/>
    </location>
</feature>
<dbReference type="GO" id="GO:0000987">
    <property type="term" value="F:cis-regulatory region sequence-specific DNA binding"/>
    <property type="evidence" value="ECO:0007669"/>
    <property type="project" value="TreeGrafter"/>
</dbReference>
<dbReference type="GO" id="GO:0042594">
    <property type="term" value="P:response to starvation"/>
    <property type="evidence" value="ECO:0007669"/>
    <property type="project" value="TreeGrafter"/>
</dbReference>
<name>A0A5E8B764_9ASCO</name>
<gene>
    <name evidence="2" type="ORF">SAPINGB_P001604</name>
</gene>
<accession>A0A5E8B764</accession>
<organism evidence="2 3">
    <name type="scientific">Magnusiomyces paraingens</name>
    <dbReference type="NCBI Taxonomy" id="2606893"/>
    <lineage>
        <taxon>Eukaryota</taxon>
        <taxon>Fungi</taxon>
        <taxon>Dikarya</taxon>
        <taxon>Ascomycota</taxon>
        <taxon>Saccharomycotina</taxon>
        <taxon>Dipodascomycetes</taxon>
        <taxon>Dipodascales</taxon>
        <taxon>Dipodascaceae</taxon>
        <taxon>Magnusiomyces</taxon>
    </lineage>
</organism>
<sequence length="702" mass="76103">MLASLTSSSSPFWNSFKPKPKESDDQSKQNNNQDHQNEQKQQKQQSHQQLPSQPELFPKHSQPLFSKYTTAKRMAHDDEDEVFPSAMELTVLGDLIEQLKTMIVEEVDKLPSDTLATNSNNNSNNNNSCTNNSNSSASNTTQVGRSPSMRNRPRPLSGLGLAGLQQSPQSPKRHHSRSQSRSSVLSGVDPSAAASLNGILNAHRTTALYPYCEVVGEHTLKLAENATQWGWALETFRALAEIYKVLEINLLDKCPCAYILTTMSLLACNMCKPLEARSDYDKSAVAGHSPSTCSSSSSAGTVTGKEEQSNNNVSVQNNRSSSSRLLSKKDVEHINDDLCTHVLGYFATLVTTTSALTSSTSLNLILGQAVGYLLAHVRLTPKFTKTFFENLRVSQRLFWYPRNHSLRQWRLYWLRVVMDRVLVYQEYLKQASSNNNHSNNNQPSSAGLSEDSFAASLNVNLENLSVSADNTHERSDSVSSSSSSNLSSPALSSTTTASTTATSLLSPAVATTAAANSSARVAAHLIPRNVHDIPNNNNLKKIQGVCLDELYLGVTEETDEMLKQQADAIFGIQTQSKTEYVYPTLLESAEAYLCALDHTPKDLLQTQRSTLSLTAVPSMPTAPSGTAVAAAMTGTSLAGVSMTAQGLGLQFQQPQQQQQHSKLGLASHYRFGGGSSGASPTPTRPVSVVSVNSMSPPASIAE</sequence>
<dbReference type="PANTHER" id="PTHR14596">
    <property type="entry name" value="ZINC FINGER PROTEIN"/>
    <property type="match status" value="1"/>
</dbReference>
<dbReference type="AlphaFoldDB" id="A0A5E8B764"/>
<evidence type="ECO:0000256" key="1">
    <source>
        <dbReference type="SAM" id="MobiDB-lite"/>
    </source>
</evidence>
<feature type="compositionally biased region" description="Low complexity" evidence="1">
    <location>
        <begin position="477"/>
        <end position="493"/>
    </location>
</feature>
<dbReference type="EMBL" id="CABVLU010000001">
    <property type="protein sequence ID" value="VVT47223.1"/>
    <property type="molecule type" value="Genomic_DNA"/>
</dbReference>
<feature type="region of interest" description="Disordered" evidence="1">
    <location>
        <begin position="1"/>
        <end position="62"/>
    </location>
</feature>
<keyword evidence="3" id="KW-1185">Reference proteome</keyword>
<feature type="region of interest" description="Disordered" evidence="1">
    <location>
        <begin position="468"/>
        <end position="493"/>
    </location>
</feature>
<feature type="region of interest" description="Disordered" evidence="1">
    <location>
        <begin position="114"/>
        <end position="187"/>
    </location>
</feature>
<evidence type="ECO:0008006" key="4">
    <source>
        <dbReference type="Google" id="ProtNLM"/>
    </source>
</evidence>
<evidence type="ECO:0000313" key="2">
    <source>
        <dbReference type="EMBL" id="VVT47223.1"/>
    </source>
</evidence>
<dbReference type="GO" id="GO:0000981">
    <property type="term" value="F:DNA-binding transcription factor activity, RNA polymerase II-specific"/>
    <property type="evidence" value="ECO:0007669"/>
    <property type="project" value="TreeGrafter"/>
</dbReference>